<organism evidence="2 3">
    <name type="scientific">Polynucleobacter arcticus</name>
    <dbReference type="NCBI Taxonomy" id="1743165"/>
    <lineage>
        <taxon>Bacteria</taxon>
        <taxon>Pseudomonadati</taxon>
        <taxon>Pseudomonadota</taxon>
        <taxon>Betaproteobacteria</taxon>
        <taxon>Burkholderiales</taxon>
        <taxon>Burkholderiaceae</taxon>
        <taxon>Polynucleobacter</taxon>
    </lineage>
</organism>
<accession>A0A6M9PKS7</accession>
<feature type="domain" description="BON" evidence="1">
    <location>
        <begin position="70"/>
        <end position="138"/>
    </location>
</feature>
<dbReference type="PROSITE" id="PS51257">
    <property type="entry name" value="PROKAR_LIPOPROTEIN"/>
    <property type="match status" value="1"/>
</dbReference>
<dbReference type="Gene3D" id="3.30.1340.30">
    <property type="match status" value="1"/>
</dbReference>
<dbReference type="Pfam" id="PF04972">
    <property type="entry name" value="BON"/>
    <property type="match status" value="1"/>
</dbReference>
<dbReference type="RefSeq" id="WP_173959668.1">
    <property type="nucleotide sequence ID" value="NZ_CBCSCC010000013.1"/>
</dbReference>
<dbReference type="KEGG" id="pard:DN92_01950"/>
<gene>
    <name evidence="2" type="ORF">DN92_01950</name>
</gene>
<evidence type="ECO:0000313" key="2">
    <source>
        <dbReference type="EMBL" id="QKM59898.1"/>
    </source>
</evidence>
<keyword evidence="3" id="KW-1185">Reference proteome</keyword>
<dbReference type="PROSITE" id="PS50914">
    <property type="entry name" value="BON"/>
    <property type="match status" value="1"/>
</dbReference>
<evidence type="ECO:0000259" key="1">
    <source>
        <dbReference type="PROSITE" id="PS50914"/>
    </source>
</evidence>
<dbReference type="PANTHER" id="PTHR34606:SF16">
    <property type="entry name" value="BON DOMAIN-CONTAINING PROTEIN"/>
    <property type="match status" value="1"/>
</dbReference>
<dbReference type="SMART" id="SM00749">
    <property type="entry name" value="BON"/>
    <property type="match status" value="1"/>
</dbReference>
<dbReference type="InterPro" id="IPR051686">
    <property type="entry name" value="Lipoprotein_DolP"/>
</dbReference>
<reference evidence="2 3" key="1">
    <citation type="submission" date="2018-04" db="EMBL/GenBank/DDBJ databases">
        <title>Polynucleobacter sp. UK-Long2-W17 genome.</title>
        <authorList>
            <person name="Hahn M.W."/>
        </authorList>
    </citation>
    <scope>NUCLEOTIDE SEQUENCE [LARGE SCALE GENOMIC DNA]</scope>
    <source>
        <strain evidence="2 3">UK-Long2-W17</strain>
    </source>
</reference>
<evidence type="ECO:0000313" key="3">
    <source>
        <dbReference type="Proteomes" id="UP000501090"/>
    </source>
</evidence>
<sequence length="138" mass="14119">MKIDTSFKAVFASMMIVSGLAACDKPGPAETAGKKIDQTTESVSAAVSNSADKASTTIAAQGKEAGQAMSDTEITAKIKAILLNEPGLDSLKVTVDTVKGIVTLSGSVASQDKADKVIKLSKSVDGVKSVNSKLMISK</sequence>
<name>A0A6M9PKS7_9BURK</name>
<proteinExistence type="predicted"/>
<dbReference type="InterPro" id="IPR014004">
    <property type="entry name" value="Transpt-assoc_nodulatn_dom_bac"/>
</dbReference>
<dbReference type="PANTHER" id="PTHR34606">
    <property type="entry name" value="BON DOMAIN-CONTAINING PROTEIN"/>
    <property type="match status" value="1"/>
</dbReference>
<protein>
    <submittedName>
        <fullName evidence="2">Transporter</fullName>
    </submittedName>
</protein>
<dbReference type="AlphaFoldDB" id="A0A6M9PKS7"/>
<dbReference type="InterPro" id="IPR007055">
    <property type="entry name" value="BON_dom"/>
</dbReference>
<dbReference type="EMBL" id="CP028940">
    <property type="protein sequence ID" value="QKM59898.1"/>
    <property type="molecule type" value="Genomic_DNA"/>
</dbReference>
<dbReference type="Proteomes" id="UP000501090">
    <property type="component" value="Chromosome"/>
</dbReference>